<evidence type="ECO:0000256" key="4">
    <source>
        <dbReference type="ARBA" id="ARBA00013937"/>
    </source>
</evidence>
<dbReference type="InterPro" id="IPR034655">
    <property type="entry name" value="AlgX_N"/>
</dbReference>
<accession>A0ABS5V5H4</accession>
<evidence type="ECO:0000256" key="7">
    <source>
        <dbReference type="ARBA" id="ARBA00022764"/>
    </source>
</evidence>
<dbReference type="CDD" id="cd14487">
    <property type="entry name" value="AlgX_C"/>
    <property type="match status" value="1"/>
</dbReference>
<gene>
    <name evidence="14" type="ORF">KJI95_11270</name>
</gene>
<evidence type="ECO:0000259" key="12">
    <source>
        <dbReference type="Pfam" id="PF16822"/>
    </source>
</evidence>
<evidence type="ECO:0000256" key="6">
    <source>
        <dbReference type="ARBA" id="ARBA00022729"/>
    </source>
</evidence>
<protein>
    <recommendedName>
        <fullName evidence="4">Alginate biosynthesis protein AlgX</fullName>
    </recommendedName>
    <alternativeName>
        <fullName evidence="10">Probable alginate O-acetyltransferase AlgX</fullName>
    </alternativeName>
</protein>
<sequence length="467" mass="52210">MKTTLWHWIGLMGALLASTAAAKDEAAAPCDDLSCLYCPAMEDPASYATGEMKLMKYLVEGKDRWLFRSEVDLTNRFEISQANLHNMTRLVQELRERGTELVFMVQPTRGLMHRDKLLADKRHGFEFDRARAELAQYLASLRASGALVPDILQLIDNPPKEEYFFRRDHHWTPAGARATAALVADFLRQQGVYQSLQKSAFRTEPGVTLVKDGTLNLALASLCGNHLGAQYVKGFRTIPEQSSEEALFAEAPPPEVVLVGTSNSAVREEEYKQFNFDGFLKQYLSVDILNYALPGAGEYGALQEYLNSGDYQPQKPPKVLLYELPANYQLSEDPLMYRQLIPAVQGRCEGDGVLVSQSSKLAALKQGERAEILSNPATGAALSGGEDYLDIRISDKNLRDFYLITYYDNGSRDKTWIRREAIVSGGQYFMELSRDPAHKNARLLSVFIEPSADVAKDTELDVRLCKG</sequence>
<dbReference type="CDD" id="cd14441">
    <property type="entry name" value="AlgX_N"/>
    <property type="match status" value="1"/>
</dbReference>
<evidence type="ECO:0000256" key="3">
    <source>
        <dbReference type="ARBA" id="ARBA00006553"/>
    </source>
</evidence>
<proteinExistence type="inferred from homology"/>
<name>A0ABS5V5H4_9GAMM</name>
<evidence type="ECO:0000256" key="2">
    <source>
        <dbReference type="ARBA" id="ARBA00005182"/>
    </source>
</evidence>
<evidence type="ECO:0000313" key="14">
    <source>
        <dbReference type="EMBL" id="MBT1445100.1"/>
    </source>
</evidence>
<comment type="pathway">
    <text evidence="2">Glycan biosynthesis; alginate biosynthesis.</text>
</comment>
<keyword evidence="8" id="KW-0016">Alginate biosynthesis</keyword>
<keyword evidence="5" id="KW-0808">Transferase</keyword>
<comment type="similarity">
    <text evidence="3">Belongs to the AlgX family.</text>
</comment>
<dbReference type="Pfam" id="PF16824">
    <property type="entry name" value="CBM_26"/>
    <property type="match status" value="1"/>
</dbReference>
<dbReference type="InterPro" id="IPR031798">
    <property type="entry name" value="AlgX_C"/>
</dbReference>
<dbReference type="RefSeq" id="WP_214507309.1">
    <property type="nucleotide sequence ID" value="NZ_JAHEPS010000004.1"/>
</dbReference>
<reference evidence="14 15" key="1">
    <citation type="submission" date="2021-05" db="EMBL/GenBank/DDBJ databases">
        <title>Shewanella sp. JM162201.</title>
        <authorList>
            <person name="Xu S."/>
            <person name="Li A."/>
        </authorList>
    </citation>
    <scope>NUCLEOTIDE SEQUENCE [LARGE SCALE GENOMIC DNA]</scope>
    <source>
        <strain evidence="14 15">JM162201</strain>
    </source>
</reference>
<dbReference type="SUPFAM" id="SSF52266">
    <property type="entry name" value="SGNH hydrolase"/>
    <property type="match status" value="1"/>
</dbReference>
<evidence type="ECO:0000256" key="1">
    <source>
        <dbReference type="ARBA" id="ARBA00004418"/>
    </source>
</evidence>
<dbReference type="InterPro" id="IPR038639">
    <property type="entry name" value="AlgX_C_sf"/>
</dbReference>
<evidence type="ECO:0000256" key="11">
    <source>
        <dbReference type="SAM" id="SignalP"/>
    </source>
</evidence>
<comment type="subcellular location">
    <subcellularLocation>
        <location evidence="1">Periplasm</location>
    </subcellularLocation>
</comment>
<evidence type="ECO:0000256" key="5">
    <source>
        <dbReference type="ARBA" id="ARBA00022679"/>
    </source>
</evidence>
<feature type="signal peptide" evidence="11">
    <location>
        <begin position="1"/>
        <end position="22"/>
    </location>
</feature>
<keyword evidence="7" id="KW-0574">Periplasm</keyword>
<dbReference type="Gene3D" id="2.60.120.1380">
    <property type="entry name" value="C-terminal carbohydrate-binding module"/>
    <property type="match status" value="1"/>
</dbReference>
<feature type="domain" description="AlgX/AlgJ SGNH hydrolase-like" evidence="12">
    <location>
        <begin position="58"/>
        <end position="325"/>
    </location>
</feature>
<dbReference type="EMBL" id="JAHEPS010000004">
    <property type="protein sequence ID" value="MBT1445100.1"/>
    <property type="molecule type" value="Genomic_DNA"/>
</dbReference>
<evidence type="ECO:0000256" key="8">
    <source>
        <dbReference type="ARBA" id="ARBA00022841"/>
    </source>
</evidence>
<evidence type="ECO:0000313" key="15">
    <source>
        <dbReference type="Proteomes" id="UP001195903"/>
    </source>
</evidence>
<feature type="domain" description="Alginate biosynthesis protein AlgX C-terminal carbohydrate-binding module" evidence="13">
    <location>
        <begin position="348"/>
        <end position="466"/>
    </location>
</feature>
<keyword evidence="15" id="KW-1185">Reference proteome</keyword>
<dbReference type="InterPro" id="IPR031811">
    <property type="entry name" value="ALGX/ALGJ_SGNH-like"/>
</dbReference>
<keyword evidence="9" id="KW-1015">Disulfide bond</keyword>
<dbReference type="Proteomes" id="UP001195903">
    <property type="component" value="Unassembled WGS sequence"/>
</dbReference>
<comment type="caution">
    <text evidence="14">The sequence shown here is derived from an EMBL/GenBank/DDBJ whole genome shotgun (WGS) entry which is preliminary data.</text>
</comment>
<organism evidence="14 15">
    <name type="scientific">Shewanella jiangmenensis</name>
    <dbReference type="NCBI Taxonomy" id="2837387"/>
    <lineage>
        <taxon>Bacteria</taxon>
        <taxon>Pseudomonadati</taxon>
        <taxon>Pseudomonadota</taxon>
        <taxon>Gammaproteobacteria</taxon>
        <taxon>Alteromonadales</taxon>
        <taxon>Shewanellaceae</taxon>
        <taxon>Shewanella</taxon>
    </lineage>
</organism>
<evidence type="ECO:0000259" key="13">
    <source>
        <dbReference type="Pfam" id="PF16824"/>
    </source>
</evidence>
<keyword evidence="6 11" id="KW-0732">Signal</keyword>
<evidence type="ECO:0000256" key="9">
    <source>
        <dbReference type="ARBA" id="ARBA00023157"/>
    </source>
</evidence>
<feature type="chain" id="PRO_5046307776" description="Alginate biosynthesis protein AlgX" evidence="11">
    <location>
        <begin position="23"/>
        <end position="467"/>
    </location>
</feature>
<evidence type="ECO:0000256" key="10">
    <source>
        <dbReference type="ARBA" id="ARBA00032384"/>
    </source>
</evidence>
<dbReference type="Pfam" id="PF16822">
    <property type="entry name" value="ALGX"/>
    <property type="match status" value="1"/>
</dbReference>